<evidence type="ECO:0000256" key="1">
    <source>
        <dbReference type="ARBA" id="ARBA00007957"/>
    </source>
</evidence>
<evidence type="ECO:0000256" key="4">
    <source>
        <dbReference type="ARBA" id="ARBA00023015"/>
    </source>
</evidence>
<reference evidence="8 9" key="1">
    <citation type="submission" date="2020-08" db="EMBL/GenBank/DDBJ databases">
        <title>Above-ground endophytic microbial communities from plants in different locations in the United States.</title>
        <authorList>
            <person name="Frank C."/>
        </authorList>
    </citation>
    <scope>NUCLEOTIDE SEQUENCE [LARGE SCALE GENOMIC DNA]</scope>
    <source>
        <strain evidence="8 9">WP4_2_2</strain>
    </source>
</reference>
<feature type="binding site" evidence="7">
    <location>
        <position position="145"/>
    </location>
    <ligand>
        <name>Zn(2+)</name>
        <dbReference type="ChEBI" id="CHEBI:29105"/>
    </ligand>
</feature>
<dbReference type="GO" id="GO:0008270">
    <property type="term" value="F:zinc ion binding"/>
    <property type="evidence" value="ECO:0007669"/>
    <property type="project" value="TreeGrafter"/>
</dbReference>
<evidence type="ECO:0000256" key="7">
    <source>
        <dbReference type="PIRSR" id="PIRSR602481-1"/>
    </source>
</evidence>
<dbReference type="InterPro" id="IPR036390">
    <property type="entry name" value="WH_DNA-bd_sf"/>
</dbReference>
<accession>A0A7W9WUT8</accession>
<sequence>MTTGNERDVTRSICAALKRARMRPTSSRIAVLKVFLDYPDQHMTAEEIFRHVPAGTEQCSLASVYRSLAQLVTAGMVISSWVGENRVVYESNPGFPHSHIICSMCGAIENFTDSSLSDQQEALVRDRGFDYLGCNVLLFGRCTHCKVDNNHSRIHGRLAGKARNRIHGSGAMDCSTCACRDVSRERVFRQGIRLCESGPSASSAVRDMIVGFVRSSALHRPHFLLMIWCVPRAP</sequence>
<evidence type="ECO:0000256" key="2">
    <source>
        <dbReference type="ARBA" id="ARBA00022491"/>
    </source>
</evidence>
<dbReference type="InterPro" id="IPR043135">
    <property type="entry name" value="Fur_C"/>
</dbReference>
<dbReference type="Pfam" id="PF01475">
    <property type="entry name" value="FUR"/>
    <property type="match status" value="1"/>
</dbReference>
<keyword evidence="7" id="KW-0479">Metal-binding</keyword>
<keyword evidence="3 7" id="KW-0862">Zinc</keyword>
<dbReference type="SUPFAM" id="SSF46785">
    <property type="entry name" value="Winged helix' DNA-binding domain"/>
    <property type="match status" value="1"/>
</dbReference>
<keyword evidence="6" id="KW-0804">Transcription</keyword>
<comment type="cofactor">
    <cofactor evidence="7">
        <name>Zn(2+)</name>
        <dbReference type="ChEBI" id="CHEBI:29105"/>
    </cofactor>
    <text evidence="7">Binds 1 zinc ion per subunit.</text>
</comment>
<dbReference type="Gene3D" id="3.30.1490.190">
    <property type="match status" value="1"/>
</dbReference>
<evidence type="ECO:0000256" key="6">
    <source>
        <dbReference type="ARBA" id="ARBA00023163"/>
    </source>
</evidence>
<dbReference type="PANTHER" id="PTHR33202:SF7">
    <property type="entry name" value="FERRIC UPTAKE REGULATION PROTEIN"/>
    <property type="match status" value="1"/>
</dbReference>
<comment type="similarity">
    <text evidence="1">Belongs to the Fur family.</text>
</comment>
<gene>
    <name evidence="8" type="ORF">F4827_006631</name>
</gene>
<evidence type="ECO:0000256" key="3">
    <source>
        <dbReference type="ARBA" id="ARBA00022833"/>
    </source>
</evidence>
<dbReference type="Proteomes" id="UP000571554">
    <property type="component" value="Unassembled WGS sequence"/>
</dbReference>
<evidence type="ECO:0000313" key="8">
    <source>
        <dbReference type="EMBL" id="MBB6106755.1"/>
    </source>
</evidence>
<dbReference type="GO" id="GO:1900376">
    <property type="term" value="P:regulation of secondary metabolite biosynthetic process"/>
    <property type="evidence" value="ECO:0007669"/>
    <property type="project" value="TreeGrafter"/>
</dbReference>
<keyword evidence="4" id="KW-0805">Transcription regulation</keyword>
<dbReference type="InterPro" id="IPR036388">
    <property type="entry name" value="WH-like_DNA-bd_sf"/>
</dbReference>
<feature type="binding site" evidence="7">
    <location>
        <position position="102"/>
    </location>
    <ligand>
        <name>Zn(2+)</name>
        <dbReference type="ChEBI" id="CHEBI:29105"/>
    </ligand>
</feature>
<dbReference type="GO" id="GO:0045892">
    <property type="term" value="P:negative regulation of DNA-templated transcription"/>
    <property type="evidence" value="ECO:0007669"/>
    <property type="project" value="TreeGrafter"/>
</dbReference>
<feature type="binding site" evidence="7">
    <location>
        <position position="105"/>
    </location>
    <ligand>
        <name>Zn(2+)</name>
        <dbReference type="ChEBI" id="CHEBI:29105"/>
    </ligand>
</feature>
<keyword evidence="5" id="KW-0238">DNA-binding</keyword>
<comment type="caution">
    <text evidence="8">The sequence shown here is derived from an EMBL/GenBank/DDBJ whole genome shotgun (WGS) entry which is preliminary data.</text>
</comment>
<keyword evidence="9" id="KW-1185">Reference proteome</keyword>
<dbReference type="CDD" id="cd07153">
    <property type="entry name" value="Fur_like"/>
    <property type="match status" value="1"/>
</dbReference>
<dbReference type="Gene3D" id="1.10.10.10">
    <property type="entry name" value="Winged helix-like DNA-binding domain superfamily/Winged helix DNA-binding domain"/>
    <property type="match status" value="1"/>
</dbReference>
<dbReference type="InterPro" id="IPR002481">
    <property type="entry name" value="FUR"/>
</dbReference>
<organism evidence="8 9">
    <name type="scientific">Paraburkholderia bannensis</name>
    <dbReference type="NCBI Taxonomy" id="765414"/>
    <lineage>
        <taxon>Bacteria</taxon>
        <taxon>Pseudomonadati</taxon>
        <taxon>Pseudomonadota</taxon>
        <taxon>Betaproteobacteria</taxon>
        <taxon>Burkholderiales</taxon>
        <taxon>Burkholderiaceae</taxon>
        <taxon>Paraburkholderia</taxon>
    </lineage>
</organism>
<name>A0A7W9WUT8_9BURK</name>
<evidence type="ECO:0000256" key="5">
    <source>
        <dbReference type="ARBA" id="ARBA00023125"/>
    </source>
</evidence>
<feature type="binding site" evidence="7">
    <location>
        <position position="142"/>
    </location>
    <ligand>
        <name>Zn(2+)</name>
        <dbReference type="ChEBI" id="CHEBI:29105"/>
    </ligand>
</feature>
<keyword evidence="2" id="KW-0678">Repressor</keyword>
<dbReference type="AlphaFoldDB" id="A0A7W9WUT8"/>
<dbReference type="GO" id="GO:0000976">
    <property type="term" value="F:transcription cis-regulatory region binding"/>
    <property type="evidence" value="ECO:0007669"/>
    <property type="project" value="TreeGrafter"/>
</dbReference>
<evidence type="ECO:0000313" key="9">
    <source>
        <dbReference type="Proteomes" id="UP000571554"/>
    </source>
</evidence>
<proteinExistence type="inferred from homology"/>
<protein>
    <submittedName>
        <fullName evidence="8">Fe2+ or Zn2+ uptake regulation protein</fullName>
    </submittedName>
</protein>
<dbReference type="GO" id="GO:0003700">
    <property type="term" value="F:DNA-binding transcription factor activity"/>
    <property type="evidence" value="ECO:0007669"/>
    <property type="project" value="InterPro"/>
</dbReference>
<dbReference type="EMBL" id="JACHBW010000031">
    <property type="protein sequence ID" value="MBB6106755.1"/>
    <property type="molecule type" value="Genomic_DNA"/>
</dbReference>
<dbReference type="PANTHER" id="PTHR33202">
    <property type="entry name" value="ZINC UPTAKE REGULATION PROTEIN"/>
    <property type="match status" value="1"/>
</dbReference>